<evidence type="ECO:0000256" key="2">
    <source>
        <dbReference type="HAMAP-Rule" id="MF_00489"/>
    </source>
</evidence>
<reference evidence="3 4" key="1">
    <citation type="submission" date="2024-04" db="EMBL/GenBank/DDBJ databases">
        <title>Draft genome sequence of Sessilibacter corallicola NBRC 116591.</title>
        <authorList>
            <person name="Miyakawa T."/>
            <person name="Kusuya Y."/>
            <person name="Miura T."/>
        </authorList>
    </citation>
    <scope>NUCLEOTIDE SEQUENCE [LARGE SCALE GENOMIC DNA]</scope>
    <source>
        <strain evidence="3 4">KU-00831-HH</strain>
    </source>
</reference>
<dbReference type="PANTHER" id="PTHR35146">
    <property type="entry name" value="UPF0178 PROTEIN YAII"/>
    <property type="match status" value="1"/>
</dbReference>
<organism evidence="3 4">
    <name type="scientific">Sessilibacter corallicola</name>
    <dbReference type="NCBI Taxonomy" id="2904075"/>
    <lineage>
        <taxon>Bacteria</taxon>
        <taxon>Pseudomonadati</taxon>
        <taxon>Pseudomonadota</taxon>
        <taxon>Gammaproteobacteria</taxon>
        <taxon>Cellvibrionales</taxon>
        <taxon>Cellvibrionaceae</taxon>
        <taxon>Sessilibacter</taxon>
    </lineage>
</organism>
<name>A0ABQ0AAY3_9GAMM</name>
<proteinExistence type="inferred from homology"/>
<dbReference type="NCBIfam" id="NF001095">
    <property type="entry name" value="PRK00124.1"/>
    <property type="match status" value="1"/>
</dbReference>
<evidence type="ECO:0000256" key="1">
    <source>
        <dbReference type="ARBA" id="ARBA00008522"/>
    </source>
</evidence>
<evidence type="ECO:0000313" key="3">
    <source>
        <dbReference type="EMBL" id="GAA6168814.1"/>
    </source>
</evidence>
<dbReference type="CDD" id="cd18720">
    <property type="entry name" value="PIN_YqxD-like"/>
    <property type="match status" value="1"/>
</dbReference>
<dbReference type="InterPro" id="IPR003791">
    <property type="entry name" value="UPF0178"/>
</dbReference>
<dbReference type="RefSeq" id="WP_233088329.1">
    <property type="nucleotide sequence ID" value="NZ_BAABWN010000008.1"/>
</dbReference>
<sequence length="158" mass="17627">MTDQASEFDQPVIWVDADACPVPVKEIICRAAMRTKTLSVFVANQGINLPQSPHVKLQLVSKGFDHADQKICEQAKSGDLAITQDIPLASDLLEKSCTVLHPRGDRYSPETIRARLTIRNFNETLRASGIHSKGPKSFSQQDKQAFANALDRWLSRLR</sequence>
<dbReference type="EMBL" id="BAABWN010000008">
    <property type="protein sequence ID" value="GAA6168814.1"/>
    <property type="molecule type" value="Genomic_DNA"/>
</dbReference>
<keyword evidence="4" id="KW-1185">Reference proteome</keyword>
<evidence type="ECO:0000313" key="4">
    <source>
        <dbReference type="Proteomes" id="UP001465153"/>
    </source>
</evidence>
<dbReference type="PANTHER" id="PTHR35146:SF1">
    <property type="entry name" value="UPF0178 PROTEIN YAII"/>
    <property type="match status" value="1"/>
</dbReference>
<accession>A0ABQ0AAY3</accession>
<dbReference type="HAMAP" id="MF_00489">
    <property type="entry name" value="UPF0178"/>
    <property type="match status" value="1"/>
</dbReference>
<protein>
    <recommendedName>
        <fullName evidence="2">UPF0178 protein NBRC116591_26250</fullName>
    </recommendedName>
</protein>
<dbReference type="Proteomes" id="UP001465153">
    <property type="component" value="Unassembled WGS sequence"/>
</dbReference>
<gene>
    <name evidence="3" type="ORF">NBRC116591_26250</name>
</gene>
<comment type="caution">
    <text evidence="3">The sequence shown here is derived from an EMBL/GenBank/DDBJ whole genome shotgun (WGS) entry which is preliminary data.</text>
</comment>
<dbReference type="Pfam" id="PF02639">
    <property type="entry name" value="DUF188"/>
    <property type="match status" value="1"/>
</dbReference>
<comment type="similarity">
    <text evidence="1 2">Belongs to the UPF0178 family.</text>
</comment>